<dbReference type="InterPro" id="IPR015421">
    <property type="entry name" value="PyrdxlP-dep_Trfase_major"/>
</dbReference>
<dbReference type="PANTHER" id="PTHR46383">
    <property type="entry name" value="ASPARTATE AMINOTRANSFERASE"/>
    <property type="match status" value="1"/>
</dbReference>
<accession>A0ABX6YHA3</accession>
<gene>
    <name evidence="7" type="ORF">HCR76_15480</name>
</gene>
<name>A0ABX6YHA3_9MICO</name>
<sequence length="395" mass="42407">MSILTDSVRAFAPAGAVQRIEKASRRVQQPQSSGDLVSLAMGEPGFSTPSQIVEAAATSLRDGRTHYSPLLGESSLRGALSERLSALSSVEARPGDIVVTHGGTAGLAASILSIVNPGDRVVIPDPTYSLYADVVSMAGGVVVPVPLADNLHWDIDELRNALAGARLFIFCNPVNPTGIVHSRDELLALATMLSGTDTVVISDEAYADLTFTDAPFTSAVEITALRERTIYCQTFSKSYAMTGWRVGYLWGPSDLIRGAARIHNTFNGSVNTAVQDAALAALRTAGPDVENMREAYARRGQLMKRMLSEIPGLELSNVEGAFYQFPRYDFDMPSVDVVAGLRERGVAVRPGSEFGEHGEYHLRLSYAASEQEIEAGVERLADGIRELGGECSRRS</sequence>
<dbReference type="Proteomes" id="UP000662814">
    <property type="component" value="Chromosome"/>
</dbReference>
<evidence type="ECO:0000256" key="3">
    <source>
        <dbReference type="ARBA" id="ARBA00022576"/>
    </source>
</evidence>
<dbReference type="GO" id="GO:0008483">
    <property type="term" value="F:transaminase activity"/>
    <property type="evidence" value="ECO:0007669"/>
    <property type="project" value="UniProtKB-KW"/>
</dbReference>
<comment type="similarity">
    <text evidence="2">Belongs to the class-I pyridoxal-phosphate-dependent aminotransferase family.</text>
</comment>
<evidence type="ECO:0000313" key="7">
    <source>
        <dbReference type="EMBL" id="QPZ38168.1"/>
    </source>
</evidence>
<evidence type="ECO:0000256" key="1">
    <source>
        <dbReference type="ARBA" id="ARBA00001933"/>
    </source>
</evidence>
<dbReference type="CDD" id="cd00609">
    <property type="entry name" value="AAT_like"/>
    <property type="match status" value="1"/>
</dbReference>
<dbReference type="Gene3D" id="3.40.640.10">
    <property type="entry name" value="Type I PLP-dependent aspartate aminotransferase-like (Major domain)"/>
    <property type="match status" value="1"/>
</dbReference>
<dbReference type="SUPFAM" id="SSF53383">
    <property type="entry name" value="PLP-dependent transferases"/>
    <property type="match status" value="1"/>
</dbReference>
<reference evidence="7 8" key="1">
    <citation type="submission" date="2020-12" db="EMBL/GenBank/DDBJ databases">
        <title>Microbacterium sp. HY060.</title>
        <authorList>
            <person name="Zhou J."/>
        </authorList>
    </citation>
    <scope>NUCLEOTIDE SEQUENCE [LARGE SCALE GENOMIC DNA]</scope>
    <source>
        <strain evidence="7 8">HY60</strain>
    </source>
</reference>
<keyword evidence="3 7" id="KW-0032">Aminotransferase</keyword>
<dbReference type="InterPro" id="IPR050596">
    <property type="entry name" value="AspAT/PAT-like"/>
</dbReference>
<evidence type="ECO:0000256" key="5">
    <source>
        <dbReference type="ARBA" id="ARBA00022898"/>
    </source>
</evidence>
<keyword evidence="5" id="KW-0663">Pyridoxal phosphate</keyword>
<evidence type="ECO:0000256" key="4">
    <source>
        <dbReference type="ARBA" id="ARBA00022679"/>
    </source>
</evidence>
<dbReference type="InterPro" id="IPR015424">
    <property type="entry name" value="PyrdxlP-dep_Trfase"/>
</dbReference>
<comment type="cofactor">
    <cofactor evidence="1">
        <name>pyridoxal 5'-phosphate</name>
        <dbReference type="ChEBI" id="CHEBI:597326"/>
    </cofactor>
</comment>
<dbReference type="InterPro" id="IPR004839">
    <property type="entry name" value="Aminotransferase_I/II_large"/>
</dbReference>
<feature type="domain" description="Aminotransferase class I/classII large" evidence="6">
    <location>
        <begin position="35"/>
        <end position="380"/>
    </location>
</feature>
<dbReference type="RefSeq" id="WP_166987266.1">
    <property type="nucleotide sequence ID" value="NZ_CP061169.1"/>
</dbReference>
<proteinExistence type="inferred from homology"/>
<evidence type="ECO:0000256" key="2">
    <source>
        <dbReference type="ARBA" id="ARBA00007441"/>
    </source>
</evidence>
<evidence type="ECO:0000313" key="8">
    <source>
        <dbReference type="Proteomes" id="UP000662814"/>
    </source>
</evidence>
<dbReference type="Pfam" id="PF00155">
    <property type="entry name" value="Aminotran_1_2"/>
    <property type="match status" value="1"/>
</dbReference>
<dbReference type="EMBL" id="CP061169">
    <property type="protein sequence ID" value="QPZ38168.1"/>
    <property type="molecule type" value="Genomic_DNA"/>
</dbReference>
<organism evidence="7 8">
    <name type="scientific">Paramicrobacterium chengjingii</name>
    <dbReference type="NCBI Taxonomy" id="2769067"/>
    <lineage>
        <taxon>Bacteria</taxon>
        <taxon>Bacillati</taxon>
        <taxon>Actinomycetota</taxon>
        <taxon>Actinomycetes</taxon>
        <taxon>Micrococcales</taxon>
        <taxon>Microbacteriaceae</taxon>
        <taxon>Paramicrobacterium</taxon>
    </lineage>
</organism>
<keyword evidence="8" id="KW-1185">Reference proteome</keyword>
<dbReference type="PANTHER" id="PTHR46383:SF1">
    <property type="entry name" value="ASPARTATE AMINOTRANSFERASE"/>
    <property type="match status" value="1"/>
</dbReference>
<protein>
    <submittedName>
        <fullName evidence="7">Aminotransferase class I/II-fold pyridoxal phosphate-dependent enzyme</fullName>
    </submittedName>
</protein>
<evidence type="ECO:0000259" key="6">
    <source>
        <dbReference type="Pfam" id="PF00155"/>
    </source>
</evidence>
<keyword evidence="4" id="KW-0808">Transferase</keyword>